<dbReference type="EC" id="1.4.3.3" evidence="6"/>
<dbReference type="Pfam" id="PF01266">
    <property type="entry name" value="DAO"/>
    <property type="match status" value="1"/>
</dbReference>
<comment type="catalytic activity">
    <reaction evidence="8">
        <text>a D-alpha-amino acid + O2 + H2O = a 2-oxocarboxylate + H2O2 + NH4(+)</text>
        <dbReference type="Rhea" id="RHEA:21816"/>
        <dbReference type="ChEBI" id="CHEBI:15377"/>
        <dbReference type="ChEBI" id="CHEBI:15379"/>
        <dbReference type="ChEBI" id="CHEBI:16240"/>
        <dbReference type="ChEBI" id="CHEBI:28938"/>
        <dbReference type="ChEBI" id="CHEBI:35179"/>
        <dbReference type="ChEBI" id="CHEBI:59871"/>
        <dbReference type="EC" id="1.4.3.3"/>
    </reaction>
    <physiologicalReaction direction="left-to-right" evidence="8">
        <dbReference type="Rhea" id="RHEA:21817"/>
    </physiologicalReaction>
</comment>
<reference evidence="11" key="1">
    <citation type="journal article" date="2019" name="Int. J. Syst. Evol. Microbiol.">
        <title>The Global Catalogue of Microorganisms (GCM) 10K type strain sequencing project: providing services to taxonomists for standard genome sequencing and annotation.</title>
        <authorList>
            <consortium name="The Broad Institute Genomics Platform"/>
            <consortium name="The Broad Institute Genome Sequencing Center for Infectious Disease"/>
            <person name="Wu L."/>
            <person name="Ma J."/>
        </authorList>
    </citation>
    <scope>NUCLEOTIDE SEQUENCE [LARGE SCALE GENOMIC DNA]</scope>
    <source>
        <strain evidence="11">ZS-35-S2</strain>
    </source>
</reference>
<dbReference type="Gene3D" id="3.30.9.10">
    <property type="entry name" value="D-Amino Acid Oxidase, subunit A, domain 2"/>
    <property type="match status" value="1"/>
</dbReference>
<dbReference type="RefSeq" id="WP_377428653.1">
    <property type="nucleotide sequence ID" value="NZ_JBHSPR010000037.1"/>
</dbReference>
<evidence type="ECO:0000313" key="10">
    <source>
        <dbReference type="EMBL" id="MFC6020946.1"/>
    </source>
</evidence>
<dbReference type="SUPFAM" id="SSF51971">
    <property type="entry name" value="Nucleotide-binding domain"/>
    <property type="match status" value="1"/>
</dbReference>
<keyword evidence="3" id="KW-0285">Flavoprotein</keyword>
<name>A0ABW1KGY9_9ACTN</name>
<evidence type="ECO:0000256" key="2">
    <source>
        <dbReference type="ARBA" id="ARBA00006730"/>
    </source>
</evidence>
<keyword evidence="5 10" id="KW-0560">Oxidoreductase</keyword>
<organism evidence="10 11">
    <name type="scientific">Plantactinospora solaniradicis</name>
    <dbReference type="NCBI Taxonomy" id="1723736"/>
    <lineage>
        <taxon>Bacteria</taxon>
        <taxon>Bacillati</taxon>
        <taxon>Actinomycetota</taxon>
        <taxon>Actinomycetes</taxon>
        <taxon>Micromonosporales</taxon>
        <taxon>Micromonosporaceae</taxon>
        <taxon>Plantactinospora</taxon>
    </lineage>
</organism>
<gene>
    <name evidence="10" type="ORF">ACFP2T_32840</name>
</gene>
<dbReference type="PANTHER" id="PTHR11530:SF11">
    <property type="entry name" value="D-ASPARTATE OXIDASE"/>
    <property type="match status" value="1"/>
</dbReference>
<dbReference type="GO" id="GO:0016491">
    <property type="term" value="F:oxidoreductase activity"/>
    <property type="evidence" value="ECO:0007669"/>
    <property type="project" value="UniProtKB-KW"/>
</dbReference>
<evidence type="ECO:0000256" key="4">
    <source>
        <dbReference type="ARBA" id="ARBA00022827"/>
    </source>
</evidence>
<proteinExistence type="inferred from homology"/>
<dbReference type="PANTHER" id="PTHR11530">
    <property type="entry name" value="D-AMINO ACID OXIDASE"/>
    <property type="match status" value="1"/>
</dbReference>
<evidence type="ECO:0000256" key="8">
    <source>
        <dbReference type="ARBA" id="ARBA00049547"/>
    </source>
</evidence>
<evidence type="ECO:0000256" key="5">
    <source>
        <dbReference type="ARBA" id="ARBA00023002"/>
    </source>
</evidence>
<evidence type="ECO:0000256" key="7">
    <source>
        <dbReference type="ARBA" id="ARBA00039751"/>
    </source>
</evidence>
<keyword evidence="4" id="KW-0274">FAD</keyword>
<dbReference type="InterPro" id="IPR023209">
    <property type="entry name" value="DAO"/>
</dbReference>
<protein>
    <recommendedName>
        <fullName evidence="7">D-amino-acid oxidase</fullName>
        <ecNumber evidence="6">1.4.3.3</ecNumber>
    </recommendedName>
</protein>
<dbReference type="Proteomes" id="UP001596203">
    <property type="component" value="Unassembled WGS sequence"/>
</dbReference>
<dbReference type="Gene3D" id="3.40.50.720">
    <property type="entry name" value="NAD(P)-binding Rossmann-like Domain"/>
    <property type="match status" value="1"/>
</dbReference>
<dbReference type="InterPro" id="IPR006076">
    <property type="entry name" value="FAD-dep_OxRdtase"/>
</dbReference>
<evidence type="ECO:0000313" key="11">
    <source>
        <dbReference type="Proteomes" id="UP001596203"/>
    </source>
</evidence>
<accession>A0ABW1KGY9</accession>
<comment type="similarity">
    <text evidence="2">Belongs to the DAMOX/DASOX family.</text>
</comment>
<evidence type="ECO:0000256" key="1">
    <source>
        <dbReference type="ARBA" id="ARBA00001974"/>
    </source>
</evidence>
<evidence type="ECO:0000259" key="9">
    <source>
        <dbReference type="Pfam" id="PF01266"/>
    </source>
</evidence>
<dbReference type="EMBL" id="JBHSPR010000037">
    <property type="protein sequence ID" value="MFC6020946.1"/>
    <property type="molecule type" value="Genomic_DNA"/>
</dbReference>
<comment type="cofactor">
    <cofactor evidence="1">
        <name>FAD</name>
        <dbReference type="ChEBI" id="CHEBI:57692"/>
    </cofactor>
</comment>
<feature type="domain" description="FAD dependent oxidoreductase" evidence="9">
    <location>
        <begin position="3"/>
        <end position="312"/>
    </location>
</feature>
<dbReference type="SUPFAM" id="SSF54373">
    <property type="entry name" value="FAD-linked reductases, C-terminal domain"/>
    <property type="match status" value="1"/>
</dbReference>
<evidence type="ECO:0000256" key="6">
    <source>
        <dbReference type="ARBA" id="ARBA00039101"/>
    </source>
</evidence>
<evidence type="ECO:0000256" key="3">
    <source>
        <dbReference type="ARBA" id="ARBA00022630"/>
    </source>
</evidence>
<keyword evidence="11" id="KW-1185">Reference proteome</keyword>
<dbReference type="PROSITE" id="PS00677">
    <property type="entry name" value="DAO"/>
    <property type="match status" value="1"/>
</dbReference>
<dbReference type="InterPro" id="IPR006181">
    <property type="entry name" value="D-amino_acid_oxidase_CS"/>
</dbReference>
<dbReference type="PIRSF" id="PIRSF000189">
    <property type="entry name" value="D-aa_oxidase"/>
    <property type="match status" value="1"/>
</dbReference>
<sequence length="323" mass="33525">MADVVVVGAGVVGLTSAVRLAEAGARVAVLTADEPARTVSRVAAAVWYPTRTSPDPRVLDWARRTFDELAAQAGNGVPGVVMRPTRMLLRAPVDGAPWWSAAVPDFRTAEPPPGYAGQWRFTVPTVEMGPYLDWLVARLDQLGVEVRRHRVDTLTEAADVAPVVVNATGLAAGTLADDPAVHPVRGRIVLVANPGLVTSVRDEGNPAGITYIHPRSRDVVLGGTFEPGEAETEPDEAVGRAILARCVALVPELAGAAVLGQLAGLRPARHGGARVTVDAAATGGGFRLVHNYGHGGAGVTLAWGCADEVAALADPAARVSLRA</sequence>
<comment type="caution">
    <text evidence="10">The sequence shown here is derived from an EMBL/GenBank/DDBJ whole genome shotgun (WGS) entry which is preliminary data.</text>
</comment>